<feature type="compositionally biased region" description="Polar residues" evidence="6">
    <location>
        <begin position="243"/>
        <end position="254"/>
    </location>
</feature>
<keyword evidence="4" id="KW-0862">Zinc</keyword>
<dbReference type="InterPro" id="IPR013149">
    <property type="entry name" value="ADH-like_C"/>
</dbReference>
<dbReference type="EMBL" id="NKHZ01000041">
    <property type="protein sequence ID" value="PNS18414.1"/>
    <property type="molecule type" value="Genomic_DNA"/>
</dbReference>
<keyword evidence="5" id="KW-0560">Oxidoreductase</keyword>
<evidence type="ECO:0000256" key="1">
    <source>
        <dbReference type="ARBA" id="ARBA00001947"/>
    </source>
</evidence>
<evidence type="ECO:0008006" key="11">
    <source>
        <dbReference type="Google" id="ProtNLM"/>
    </source>
</evidence>
<organism evidence="9 10">
    <name type="scientific">Sphaceloma murrayae</name>
    <dbReference type="NCBI Taxonomy" id="2082308"/>
    <lineage>
        <taxon>Eukaryota</taxon>
        <taxon>Fungi</taxon>
        <taxon>Dikarya</taxon>
        <taxon>Ascomycota</taxon>
        <taxon>Pezizomycotina</taxon>
        <taxon>Dothideomycetes</taxon>
        <taxon>Dothideomycetidae</taxon>
        <taxon>Myriangiales</taxon>
        <taxon>Elsinoaceae</taxon>
        <taxon>Sphaceloma</taxon>
    </lineage>
</organism>
<evidence type="ECO:0000256" key="2">
    <source>
        <dbReference type="ARBA" id="ARBA00008072"/>
    </source>
</evidence>
<reference evidence="9 10" key="1">
    <citation type="submission" date="2017-06" db="EMBL/GenBank/DDBJ databases">
        <title>Draft genome sequence of a variant of Elsinoe murrayae.</title>
        <authorList>
            <person name="Cheng Q."/>
        </authorList>
    </citation>
    <scope>NUCLEOTIDE SEQUENCE [LARGE SCALE GENOMIC DNA]</scope>
    <source>
        <strain evidence="9 10">CQ-2017a</strain>
    </source>
</reference>
<keyword evidence="3" id="KW-0479">Metal-binding</keyword>
<dbReference type="Pfam" id="PF08240">
    <property type="entry name" value="ADH_N"/>
    <property type="match status" value="1"/>
</dbReference>
<evidence type="ECO:0000259" key="7">
    <source>
        <dbReference type="Pfam" id="PF00107"/>
    </source>
</evidence>
<sequence>MPYTTQAYTVHEAGGPIELEDVTIEDVRPGEVLVETVAFSICATDLKAKAGKFLLKPAMILGHEASGIVLEAPGSKKALVPGSKIILTFSSCGTCPTCIDHAPSYCDNLSSLNFSGRRSDGSSAIHDSQGNPLNHFFFGQSSMARLILARETSLVKLPDDTPIDDLRLFATLGCGLQTGAGAILNVCNPPASSTIAILGAGAVGLSAALAALTTSPSHIILVDNDARKFQLVPPSLRPRPSGPQITHIDSSSLAPRSPSDPIDPLTTALLHATRGKGLTHALDCVGHPSLIEALVPALAARGTAVTVGGGAPGAAATVRLLDMLIKGRTWRGTHQGDSEPGEFLGRLIGLWRKGEWGFDGLVRGYGFEEVRRAVEDLEEARVVKAMVVVR</sequence>
<dbReference type="Gene3D" id="3.40.50.720">
    <property type="entry name" value="NAD(P)-binding Rossmann-like Domain"/>
    <property type="match status" value="1"/>
</dbReference>
<evidence type="ECO:0000256" key="5">
    <source>
        <dbReference type="ARBA" id="ARBA00023002"/>
    </source>
</evidence>
<dbReference type="PANTHER" id="PTHR43350:SF2">
    <property type="entry name" value="GROES-LIKE ZINC-BINDING ALCOHOL DEHYDROGENASE FAMILY PROTEIN"/>
    <property type="match status" value="1"/>
</dbReference>
<proteinExistence type="inferred from homology"/>
<dbReference type="STRING" id="2082308.A0A2K1QTM5"/>
<dbReference type="SUPFAM" id="SSF50129">
    <property type="entry name" value="GroES-like"/>
    <property type="match status" value="1"/>
</dbReference>
<dbReference type="PANTHER" id="PTHR43350">
    <property type="entry name" value="NAD-DEPENDENT ALCOHOL DEHYDROGENASE"/>
    <property type="match status" value="1"/>
</dbReference>
<comment type="caution">
    <text evidence="9">The sequence shown here is derived from an EMBL/GenBank/DDBJ whole genome shotgun (WGS) entry which is preliminary data.</text>
</comment>
<dbReference type="InterPro" id="IPR011032">
    <property type="entry name" value="GroES-like_sf"/>
</dbReference>
<name>A0A2K1QTM5_9PEZI</name>
<feature type="domain" description="Alcohol dehydrogenase-like N-terminal" evidence="8">
    <location>
        <begin position="29"/>
        <end position="159"/>
    </location>
</feature>
<evidence type="ECO:0000256" key="3">
    <source>
        <dbReference type="ARBA" id="ARBA00022723"/>
    </source>
</evidence>
<comment type="similarity">
    <text evidence="2">Belongs to the zinc-containing alcohol dehydrogenase family.</text>
</comment>
<dbReference type="InParanoid" id="A0A2K1QTM5"/>
<comment type="cofactor">
    <cofactor evidence="1">
        <name>Zn(2+)</name>
        <dbReference type="ChEBI" id="CHEBI:29105"/>
    </cofactor>
</comment>
<dbReference type="Pfam" id="PF00107">
    <property type="entry name" value="ADH_zinc_N"/>
    <property type="match status" value="1"/>
</dbReference>
<dbReference type="GO" id="GO:0016491">
    <property type="term" value="F:oxidoreductase activity"/>
    <property type="evidence" value="ECO:0007669"/>
    <property type="project" value="UniProtKB-KW"/>
</dbReference>
<evidence type="ECO:0000313" key="10">
    <source>
        <dbReference type="Proteomes" id="UP000243797"/>
    </source>
</evidence>
<dbReference type="InterPro" id="IPR013154">
    <property type="entry name" value="ADH-like_N"/>
</dbReference>
<accession>A0A2K1QTM5</accession>
<feature type="region of interest" description="Disordered" evidence="6">
    <location>
        <begin position="234"/>
        <end position="259"/>
    </location>
</feature>
<protein>
    <recommendedName>
        <fullName evidence="11">Enoyl reductase (ER) domain-containing protein</fullName>
    </recommendedName>
</protein>
<keyword evidence="10" id="KW-1185">Reference proteome</keyword>
<dbReference type="OrthoDB" id="1560166at2759"/>
<evidence type="ECO:0000259" key="8">
    <source>
        <dbReference type="Pfam" id="PF08240"/>
    </source>
</evidence>
<dbReference type="GO" id="GO:0046872">
    <property type="term" value="F:metal ion binding"/>
    <property type="evidence" value="ECO:0007669"/>
    <property type="project" value="UniProtKB-KW"/>
</dbReference>
<evidence type="ECO:0000313" key="9">
    <source>
        <dbReference type="EMBL" id="PNS18414.1"/>
    </source>
</evidence>
<dbReference type="SUPFAM" id="SSF51735">
    <property type="entry name" value="NAD(P)-binding Rossmann-fold domains"/>
    <property type="match status" value="1"/>
</dbReference>
<dbReference type="AlphaFoldDB" id="A0A2K1QTM5"/>
<dbReference type="Proteomes" id="UP000243797">
    <property type="component" value="Unassembled WGS sequence"/>
</dbReference>
<gene>
    <name evidence="9" type="ORF">CAC42_6231</name>
</gene>
<dbReference type="InterPro" id="IPR036291">
    <property type="entry name" value="NAD(P)-bd_dom_sf"/>
</dbReference>
<evidence type="ECO:0000256" key="4">
    <source>
        <dbReference type="ARBA" id="ARBA00022833"/>
    </source>
</evidence>
<evidence type="ECO:0000256" key="6">
    <source>
        <dbReference type="SAM" id="MobiDB-lite"/>
    </source>
</evidence>
<feature type="domain" description="Alcohol dehydrogenase-like C-terminal" evidence="7">
    <location>
        <begin position="267"/>
        <end position="337"/>
    </location>
</feature>
<dbReference type="Gene3D" id="3.90.180.10">
    <property type="entry name" value="Medium-chain alcohol dehydrogenases, catalytic domain"/>
    <property type="match status" value="1"/>
</dbReference>